<feature type="transmembrane region" description="Helical" evidence="7">
    <location>
        <begin position="163"/>
        <end position="184"/>
    </location>
</feature>
<dbReference type="Proteomes" id="UP000554235">
    <property type="component" value="Unassembled WGS sequence"/>
</dbReference>
<evidence type="ECO:0000256" key="5">
    <source>
        <dbReference type="ARBA" id="ARBA00023136"/>
    </source>
</evidence>
<accession>A0A8H4PGA2</accession>
<comment type="similarity">
    <text evidence="2">Belongs to the acetate uptake transporter (AceTr) (TC 2.A.96) family.</text>
</comment>
<comment type="caution">
    <text evidence="8">The sequence shown here is derived from an EMBL/GenBank/DDBJ whole genome shotgun (WGS) entry which is preliminary data.</text>
</comment>
<keyword evidence="3 7" id="KW-0812">Transmembrane</keyword>
<keyword evidence="4 7" id="KW-1133">Transmembrane helix</keyword>
<evidence type="ECO:0000256" key="3">
    <source>
        <dbReference type="ARBA" id="ARBA00022692"/>
    </source>
</evidence>
<reference evidence="8 9" key="1">
    <citation type="submission" date="2020-01" db="EMBL/GenBank/DDBJ databases">
        <title>Identification and distribution of gene clusters putatively required for synthesis of sphingolipid metabolism inhibitors in phylogenetically diverse species of the filamentous fungus Fusarium.</title>
        <authorList>
            <person name="Kim H.-S."/>
            <person name="Busman M."/>
            <person name="Brown D.W."/>
            <person name="Divon H."/>
            <person name="Uhlig S."/>
            <person name="Proctor R.H."/>
        </authorList>
    </citation>
    <scope>NUCLEOTIDE SEQUENCE [LARGE SCALE GENOMIC DNA]</scope>
    <source>
        <strain evidence="8 9">NRRL 20459</strain>
    </source>
</reference>
<evidence type="ECO:0000256" key="7">
    <source>
        <dbReference type="SAM" id="Phobius"/>
    </source>
</evidence>
<feature type="transmembrane region" description="Helical" evidence="7">
    <location>
        <begin position="94"/>
        <end position="115"/>
    </location>
</feature>
<sequence length="280" mass="29396">MSTSPNGKHEDGGLAKKESGSLGRIETAASIPIPPELFEQLYLAPKTNIKGKLRQTFGNPTPVAIGGFLLCTTPASMSLLEWQGAGGFAAAANVGAYFGLGGLLMVLGAIGEWILGNTFPATVFSIFGGFWLAFGTTIVPGAGAYSTYATTDSAASGLANPQFFATFSMLLVSMAILCTIFTIASIRTNIVFFLIFILLVPCFGCLSASFFAVANAGPNALTYQHVGAGLLFAVSLLGWYLFTALVLMSVDFPFMVPLGDLSTIVKGRGDRTKKKEAEQV</sequence>
<keyword evidence="9" id="KW-1185">Reference proteome</keyword>
<feature type="transmembrane region" description="Helical" evidence="7">
    <location>
        <begin position="62"/>
        <end position="82"/>
    </location>
</feature>
<feature type="compositionally biased region" description="Basic and acidic residues" evidence="6">
    <location>
        <begin position="7"/>
        <end position="19"/>
    </location>
</feature>
<evidence type="ECO:0000313" key="9">
    <source>
        <dbReference type="Proteomes" id="UP000554235"/>
    </source>
</evidence>
<evidence type="ECO:0000256" key="4">
    <source>
        <dbReference type="ARBA" id="ARBA00022989"/>
    </source>
</evidence>
<evidence type="ECO:0000256" key="6">
    <source>
        <dbReference type="SAM" id="MobiDB-lite"/>
    </source>
</evidence>
<evidence type="ECO:0000256" key="1">
    <source>
        <dbReference type="ARBA" id="ARBA00004141"/>
    </source>
</evidence>
<dbReference type="GO" id="GO:0015123">
    <property type="term" value="F:acetate transmembrane transporter activity"/>
    <property type="evidence" value="ECO:0007669"/>
    <property type="project" value="TreeGrafter"/>
</dbReference>
<comment type="subcellular location">
    <subcellularLocation>
        <location evidence="1">Membrane</location>
        <topology evidence="1">Multi-pass membrane protein</topology>
    </subcellularLocation>
</comment>
<gene>
    <name evidence="8" type="ORF">FALBO_13569</name>
</gene>
<dbReference type="AlphaFoldDB" id="A0A8H4PGA2"/>
<dbReference type="OrthoDB" id="3648309at2759"/>
<dbReference type="PANTHER" id="PTHR31123:SF4">
    <property type="entry name" value="PROTEIN ALCS"/>
    <property type="match status" value="1"/>
</dbReference>
<feature type="transmembrane region" description="Helical" evidence="7">
    <location>
        <begin position="226"/>
        <end position="248"/>
    </location>
</feature>
<dbReference type="EMBL" id="JAADYS010002116">
    <property type="protein sequence ID" value="KAF4459677.1"/>
    <property type="molecule type" value="Genomic_DNA"/>
</dbReference>
<name>A0A8H4PGA2_9HYPO</name>
<dbReference type="InterPro" id="IPR000791">
    <property type="entry name" value="Gpr1/Fun34/SatP-like"/>
</dbReference>
<keyword evidence="5 7" id="KW-0472">Membrane</keyword>
<organism evidence="8 9">
    <name type="scientific">Fusarium albosuccineum</name>
    <dbReference type="NCBI Taxonomy" id="1237068"/>
    <lineage>
        <taxon>Eukaryota</taxon>
        <taxon>Fungi</taxon>
        <taxon>Dikarya</taxon>
        <taxon>Ascomycota</taxon>
        <taxon>Pezizomycotina</taxon>
        <taxon>Sordariomycetes</taxon>
        <taxon>Hypocreomycetidae</taxon>
        <taxon>Hypocreales</taxon>
        <taxon>Nectriaceae</taxon>
        <taxon>Fusarium</taxon>
        <taxon>Fusarium decemcellulare species complex</taxon>
    </lineage>
</organism>
<dbReference type="InterPro" id="IPR051633">
    <property type="entry name" value="AceTr"/>
</dbReference>
<evidence type="ECO:0000256" key="2">
    <source>
        <dbReference type="ARBA" id="ARBA00005587"/>
    </source>
</evidence>
<feature type="transmembrane region" description="Helical" evidence="7">
    <location>
        <begin position="122"/>
        <end position="143"/>
    </location>
</feature>
<dbReference type="Pfam" id="PF01184">
    <property type="entry name" value="Gpr1_Fun34_YaaH"/>
    <property type="match status" value="1"/>
</dbReference>
<dbReference type="GO" id="GO:0005886">
    <property type="term" value="C:plasma membrane"/>
    <property type="evidence" value="ECO:0007669"/>
    <property type="project" value="TreeGrafter"/>
</dbReference>
<feature type="transmembrane region" description="Helical" evidence="7">
    <location>
        <begin position="191"/>
        <end position="214"/>
    </location>
</feature>
<protein>
    <submittedName>
        <fullName evidence="8">GPR1</fullName>
    </submittedName>
</protein>
<evidence type="ECO:0000313" key="8">
    <source>
        <dbReference type="EMBL" id="KAF4459677.1"/>
    </source>
</evidence>
<proteinExistence type="inferred from homology"/>
<feature type="region of interest" description="Disordered" evidence="6">
    <location>
        <begin position="1"/>
        <end position="21"/>
    </location>
</feature>
<dbReference type="PANTHER" id="PTHR31123">
    <property type="entry name" value="ACCUMULATION OF DYADS PROTEIN 2-RELATED"/>
    <property type="match status" value="1"/>
</dbReference>